<dbReference type="Gene3D" id="3.30.1520.10">
    <property type="entry name" value="Phox-like domain"/>
    <property type="match status" value="1"/>
</dbReference>
<keyword evidence="2" id="KW-1185">Reference proteome</keyword>
<dbReference type="InterPro" id="IPR036871">
    <property type="entry name" value="PX_dom_sf"/>
</dbReference>
<dbReference type="EMBL" id="JNBS01000273">
    <property type="protein sequence ID" value="OQS07135.1"/>
    <property type="molecule type" value="Genomic_DNA"/>
</dbReference>
<protein>
    <recommendedName>
        <fullName evidence="3">PX domain-containing protein</fullName>
    </recommendedName>
</protein>
<dbReference type="SUPFAM" id="SSF64268">
    <property type="entry name" value="PX domain"/>
    <property type="match status" value="1"/>
</dbReference>
<dbReference type="GO" id="GO:0035091">
    <property type="term" value="F:phosphatidylinositol binding"/>
    <property type="evidence" value="ECO:0007669"/>
    <property type="project" value="InterPro"/>
</dbReference>
<gene>
    <name evidence="1" type="ORF">THRCLA_00845</name>
</gene>
<dbReference type="AlphaFoldDB" id="A0A1W0AA68"/>
<dbReference type="OrthoDB" id="64866at2759"/>
<proteinExistence type="predicted"/>
<organism evidence="1 2">
    <name type="scientific">Thraustotheca clavata</name>
    <dbReference type="NCBI Taxonomy" id="74557"/>
    <lineage>
        <taxon>Eukaryota</taxon>
        <taxon>Sar</taxon>
        <taxon>Stramenopiles</taxon>
        <taxon>Oomycota</taxon>
        <taxon>Saprolegniomycetes</taxon>
        <taxon>Saprolegniales</taxon>
        <taxon>Achlyaceae</taxon>
        <taxon>Thraustotheca</taxon>
    </lineage>
</organism>
<reference evidence="1 2" key="1">
    <citation type="journal article" date="2014" name="Genome Biol. Evol.">
        <title>The secreted proteins of Achlya hypogyna and Thraustotheca clavata identify the ancestral oomycete secretome and reveal gene acquisitions by horizontal gene transfer.</title>
        <authorList>
            <person name="Misner I."/>
            <person name="Blouin N."/>
            <person name="Leonard G."/>
            <person name="Richards T.A."/>
            <person name="Lane C.E."/>
        </authorList>
    </citation>
    <scope>NUCLEOTIDE SEQUENCE [LARGE SCALE GENOMIC DNA]</scope>
    <source>
        <strain evidence="1 2">ATCC 34112</strain>
    </source>
</reference>
<sequence length="177" mass="20806">MSSALGNLSLWSKEANAINHIDHITLTHQPSALFKRPFLLQHPVILYSVHVHLRKSLSHLANINSTRHSQVGSYALQVHIVHHRFSEFYQLNQELNEIVKKNSHCVYCYQVLTVLDDTMFPHRGIHWIYLRKGQLEHWMNKVLKIVTEHPGQFENRCDGFRDVMHLLICFFNIHDIL</sequence>
<accession>A0A1W0AA68</accession>
<evidence type="ECO:0000313" key="1">
    <source>
        <dbReference type="EMBL" id="OQS07135.1"/>
    </source>
</evidence>
<dbReference type="Proteomes" id="UP000243217">
    <property type="component" value="Unassembled WGS sequence"/>
</dbReference>
<name>A0A1W0AA68_9STRA</name>
<evidence type="ECO:0000313" key="2">
    <source>
        <dbReference type="Proteomes" id="UP000243217"/>
    </source>
</evidence>
<comment type="caution">
    <text evidence="1">The sequence shown here is derived from an EMBL/GenBank/DDBJ whole genome shotgun (WGS) entry which is preliminary data.</text>
</comment>
<evidence type="ECO:0008006" key="3">
    <source>
        <dbReference type="Google" id="ProtNLM"/>
    </source>
</evidence>